<proteinExistence type="predicted"/>
<organism evidence="2 3">
    <name type="scientific">Rhizobium lemnae</name>
    <dbReference type="NCBI Taxonomy" id="1214924"/>
    <lineage>
        <taxon>Bacteria</taxon>
        <taxon>Pseudomonadati</taxon>
        <taxon>Pseudomonadota</taxon>
        <taxon>Alphaproteobacteria</taxon>
        <taxon>Hyphomicrobiales</taxon>
        <taxon>Rhizobiaceae</taxon>
        <taxon>Rhizobium/Agrobacterium group</taxon>
        <taxon>Rhizobium</taxon>
    </lineage>
</organism>
<dbReference type="SUPFAM" id="SSF47336">
    <property type="entry name" value="ACP-like"/>
    <property type="match status" value="1"/>
</dbReference>
<gene>
    <name evidence="2" type="ORF">ACFOVS_17575</name>
</gene>
<evidence type="ECO:0000259" key="1">
    <source>
        <dbReference type="PROSITE" id="PS50075"/>
    </source>
</evidence>
<keyword evidence="3" id="KW-1185">Reference proteome</keyword>
<evidence type="ECO:0000313" key="2">
    <source>
        <dbReference type="EMBL" id="MFC3969908.1"/>
    </source>
</evidence>
<feature type="domain" description="Carrier" evidence="1">
    <location>
        <begin position="3"/>
        <end position="82"/>
    </location>
</feature>
<dbReference type="InterPro" id="IPR009081">
    <property type="entry name" value="PP-bd_ACP"/>
</dbReference>
<dbReference type="InterPro" id="IPR036736">
    <property type="entry name" value="ACP-like_sf"/>
</dbReference>
<evidence type="ECO:0000313" key="3">
    <source>
        <dbReference type="Proteomes" id="UP001595697"/>
    </source>
</evidence>
<comment type="caution">
    <text evidence="2">The sequence shown here is derived from an EMBL/GenBank/DDBJ whole genome shotgun (WGS) entry which is preliminary data.</text>
</comment>
<dbReference type="Proteomes" id="UP001595697">
    <property type="component" value="Unassembled WGS sequence"/>
</dbReference>
<dbReference type="RefSeq" id="WP_247260016.1">
    <property type="nucleotide sequence ID" value="NZ_JALJQZ010000006.1"/>
</dbReference>
<dbReference type="Pfam" id="PF00550">
    <property type="entry name" value="PP-binding"/>
    <property type="match status" value="1"/>
</dbReference>
<sequence>MSDDTKAILRAFIVENFLFGDESQPLTADTSLIDNDYVDSTGILELVSYLEERFGIKVADTDIIPANLDSLARITAFVERKQAG</sequence>
<dbReference type="EMBL" id="JBHSBD010000083">
    <property type="protein sequence ID" value="MFC3969908.1"/>
    <property type="molecule type" value="Genomic_DNA"/>
</dbReference>
<protein>
    <submittedName>
        <fullName evidence="2">Acyl carrier protein</fullName>
    </submittedName>
</protein>
<name>A0ABV8EC53_9HYPH</name>
<accession>A0ABV8EC53</accession>
<dbReference type="PROSITE" id="PS50075">
    <property type="entry name" value="CARRIER"/>
    <property type="match status" value="1"/>
</dbReference>
<dbReference type="Gene3D" id="1.10.1200.10">
    <property type="entry name" value="ACP-like"/>
    <property type="match status" value="1"/>
</dbReference>
<reference evidence="3" key="1">
    <citation type="journal article" date="2019" name="Int. J. Syst. Evol. Microbiol.">
        <title>The Global Catalogue of Microorganisms (GCM) 10K type strain sequencing project: providing services to taxonomists for standard genome sequencing and annotation.</title>
        <authorList>
            <consortium name="The Broad Institute Genomics Platform"/>
            <consortium name="The Broad Institute Genome Sequencing Center for Infectious Disease"/>
            <person name="Wu L."/>
            <person name="Ma J."/>
        </authorList>
    </citation>
    <scope>NUCLEOTIDE SEQUENCE [LARGE SCALE GENOMIC DNA]</scope>
    <source>
        <strain evidence="3">TBRC 5781</strain>
    </source>
</reference>